<accession>V2YKD5</accession>
<dbReference type="HOGENOM" id="CLU_1731946_0_0_1"/>
<name>V2YKD5_MONRO</name>
<comment type="caution">
    <text evidence="1">The sequence shown here is derived from an EMBL/GenBank/DDBJ whole genome shotgun (WGS) entry which is preliminary data.</text>
</comment>
<reference evidence="1 2" key="1">
    <citation type="journal article" date="2014" name="BMC Genomics">
        <title>Genome and secretome analysis of the hemibiotrophic fungal pathogen, Moniliophthora roreri, which causes frosty pod rot disease of cacao: mechanisms of the biotrophic and necrotrophic phases.</title>
        <authorList>
            <person name="Meinhardt L.W."/>
            <person name="Costa G.G.L."/>
            <person name="Thomazella D.P.T."/>
            <person name="Teixeira P.J.P.L."/>
            <person name="Carazzolle M.F."/>
            <person name="Schuster S.C."/>
            <person name="Carlson J.E."/>
            <person name="Guiltinan M.J."/>
            <person name="Mieczkowski P."/>
            <person name="Farmer A."/>
            <person name="Ramaraj T."/>
            <person name="Crozier J."/>
            <person name="Davis R.E."/>
            <person name="Shao J."/>
            <person name="Melnick R.L."/>
            <person name="Pereira G.A.G."/>
            <person name="Bailey B.A."/>
        </authorList>
    </citation>
    <scope>NUCLEOTIDE SEQUENCE [LARGE SCALE GENOMIC DNA]</scope>
    <source>
        <strain evidence="1 2">MCA 2997</strain>
    </source>
</reference>
<proteinExistence type="predicted"/>
<gene>
    <name evidence="1" type="ORF">Moror_4780</name>
</gene>
<organism evidence="1 2">
    <name type="scientific">Moniliophthora roreri (strain MCA 2997)</name>
    <name type="common">Cocoa frosty pod rot fungus</name>
    <name type="synonym">Crinipellis roreri</name>
    <dbReference type="NCBI Taxonomy" id="1381753"/>
    <lineage>
        <taxon>Eukaryota</taxon>
        <taxon>Fungi</taxon>
        <taxon>Dikarya</taxon>
        <taxon>Basidiomycota</taxon>
        <taxon>Agaricomycotina</taxon>
        <taxon>Agaricomycetes</taxon>
        <taxon>Agaricomycetidae</taxon>
        <taxon>Agaricales</taxon>
        <taxon>Marasmiineae</taxon>
        <taxon>Marasmiaceae</taxon>
        <taxon>Moniliophthora</taxon>
    </lineage>
</organism>
<sequence length="151" mass="16789">MMDWSGLCIVCIPESKNTPSGVEEPVPVLFRKTLSLHLAQGTREDSPTGLLGVDTKILQRKLASSIRYTSFAIVTVFSPLNHLVEWEEEERLLITRDGREPPAVVTGAFKDGIREGWDIHDTVLIFGLRLKIGFNVLCMGAPQNHHDPTTP</sequence>
<dbReference type="EMBL" id="AWSO01000300">
    <property type="protein sequence ID" value="ESK92129.1"/>
    <property type="molecule type" value="Genomic_DNA"/>
</dbReference>
<evidence type="ECO:0000313" key="1">
    <source>
        <dbReference type="EMBL" id="ESK92129.1"/>
    </source>
</evidence>
<evidence type="ECO:0000313" key="2">
    <source>
        <dbReference type="Proteomes" id="UP000017559"/>
    </source>
</evidence>
<dbReference type="KEGG" id="mrr:Moror_4780"/>
<dbReference type="Proteomes" id="UP000017559">
    <property type="component" value="Unassembled WGS sequence"/>
</dbReference>
<keyword evidence="2" id="KW-1185">Reference proteome</keyword>
<protein>
    <submittedName>
        <fullName evidence="1">Uncharacterized protein</fullName>
    </submittedName>
</protein>
<dbReference type="AlphaFoldDB" id="V2YKD5"/>